<dbReference type="GO" id="GO:0071949">
    <property type="term" value="F:FAD binding"/>
    <property type="evidence" value="ECO:0007669"/>
    <property type="project" value="TreeGrafter"/>
</dbReference>
<accession>A0A7D3R145</accession>
<dbReference type="EMBL" id="MT418680">
    <property type="protein sequence ID" value="QKF94182.1"/>
    <property type="molecule type" value="Genomic_DNA"/>
</dbReference>
<evidence type="ECO:0000313" key="5">
    <source>
        <dbReference type="EMBL" id="QKF94182.1"/>
    </source>
</evidence>
<dbReference type="Gene3D" id="1.10.579.10">
    <property type="entry name" value="DNA Cyclobutane Dipyrimidine Photolyase, subunit A, domain 3"/>
    <property type="match status" value="1"/>
</dbReference>
<evidence type="ECO:0000313" key="6">
    <source>
        <dbReference type="Proteomes" id="UP001162001"/>
    </source>
</evidence>
<dbReference type="SUPFAM" id="SSF48173">
    <property type="entry name" value="Cryptochrome/photolyase FAD-binding domain"/>
    <property type="match status" value="1"/>
</dbReference>
<evidence type="ECO:0000256" key="2">
    <source>
        <dbReference type="ARBA" id="ARBA00022630"/>
    </source>
</evidence>
<gene>
    <name evidence="5" type="ORF">Fadolivirus_1_724</name>
</gene>
<keyword evidence="3" id="KW-0274">FAD</keyword>
<dbReference type="GO" id="GO:0003904">
    <property type="term" value="F:deoxyribodipyrimidine photo-lyase activity"/>
    <property type="evidence" value="ECO:0007669"/>
    <property type="project" value="TreeGrafter"/>
</dbReference>
<reference evidence="5 6" key="1">
    <citation type="submission" date="2020-04" db="EMBL/GenBank/DDBJ databases">
        <title>Advantages and limits of metagenomic assembly and binning of a giant virus.</title>
        <authorList>
            <person name="Schulz F."/>
            <person name="Andreani J."/>
            <person name="Francis R."/>
            <person name="Boudjemaa H."/>
            <person name="Bou Khalil J.Y."/>
            <person name="Lee J."/>
            <person name="La Scola B."/>
            <person name="Woyke T."/>
        </authorList>
    </citation>
    <scope>NUCLEOTIDE SEQUENCE [LARGE SCALE GENOMIC DNA]</scope>
    <source>
        <strain evidence="5 6">FV1/VV64</strain>
    </source>
</reference>
<name>A0A7D3R145_9VIRU</name>
<comment type="cofactor">
    <cofactor evidence="1">
        <name>FAD</name>
        <dbReference type="ChEBI" id="CHEBI:57692"/>
    </cofactor>
</comment>
<keyword evidence="6" id="KW-1185">Reference proteome</keyword>
<dbReference type="PANTHER" id="PTHR11455">
    <property type="entry name" value="CRYPTOCHROME"/>
    <property type="match status" value="1"/>
</dbReference>
<evidence type="ECO:0000256" key="1">
    <source>
        <dbReference type="ARBA" id="ARBA00001974"/>
    </source>
</evidence>
<evidence type="ECO:0000256" key="3">
    <source>
        <dbReference type="ARBA" id="ARBA00022827"/>
    </source>
</evidence>
<protein>
    <submittedName>
        <fullName evidence="5">Photolyase protein with FAD-binding domain</fullName>
    </submittedName>
</protein>
<dbReference type="GO" id="GO:0003677">
    <property type="term" value="F:DNA binding"/>
    <property type="evidence" value="ECO:0007669"/>
    <property type="project" value="TreeGrafter"/>
</dbReference>
<dbReference type="InterPro" id="IPR036134">
    <property type="entry name" value="Crypto/Photolyase_FAD-like_sf"/>
</dbReference>
<dbReference type="InterPro" id="IPR005101">
    <property type="entry name" value="Cryptochr/Photolyase_FAD-bd"/>
</dbReference>
<feature type="domain" description="Cryptochrome/DNA photolyase FAD-binding" evidence="4">
    <location>
        <begin position="5"/>
        <end position="68"/>
    </location>
</feature>
<proteinExistence type="predicted"/>
<dbReference type="Proteomes" id="UP001162001">
    <property type="component" value="Segment"/>
</dbReference>
<dbReference type="PANTHER" id="PTHR11455:SF9">
    <property type="entry name" value="CRYPTOCHROME CIRCADIAN CLOCK 5 ISOFORM X1"/>
    <property type="match status" value="1"/>
</dbReference>
<dbReference type="Pfam" id="PF03441">
    <property type="entry name" value="FAD_binding_7"/>
    <property type="match status" value="1"/>
</dbReference>
<sequence length="72" mass="8914">MIFTVLQSQRFDPDCEYIKKWIPELKDVENKHIHEWHKYYNLYLDVKYPKPIIDYSTSAKKTIEKYKKALYK</sequence>
<keyword evidence="2" id="KW-0285">Flavoprotein</keyword>
<evidence type="ECO:0000259" key="4">
    <source>
        <dbReference type="Pfam" id="PF03441"/>
    </source>
</evidence>
<organism evidence="5 6">
    <name type="scientific">Fadolivirus FV1/VV64</name>
    <dbReference type="NCBI Taxonomy" id="3070911"/>
    <lineage>
        <taxon>Viruses</taxon>
        <taxon>Varidnaviria</taxon>
        <taxon>Bamfordvirae</taxon>
        <taxon>Nucleocytoviricota</taxon>
        <taxon>Megaviricetes</taxon>
        <taxon>Imitervirales</taxon>
        <taxon>Mimiviridae</taxon>
        <taxon>Klosneuvirinae</taxon>
        <taxon>Fadolivirus</taxon>
        <taxon>Fadolivirus algeromassiliense</taxon>
    </lineage>
</organism>
<dbReference type="InterPro" id="IPR002081">
    <property type="entry name" value="Cryptochrome/DNA_photolyase_1"/>
</dbReference>